<dbReference type="Gene3D" id="3.30.1380.10">
    <property type="match status" value="1"/>
</dbReference>
<dbReference type="SUPFAM" id="SSF55166">
    <property type="entry name" value="Hedgehog/DD-peptidase"/>
    <property type="match status" value="1"/>
</dbReference>
<name>A0A1V5T4S0_9BACT</name>
<dbReference type="InterPro" id="IPR009045">
    <property type="entry name" value="Zn_M74/Hedgehog-like"/>
</dbReference>
<protein>
    <recommendedName>
        <fullName evidence="1">Peptidase M15C domain-containing protein</fullName>
    </recommendedName>
</protein>
<dbReference type="AlphaFoldDB" id="A0A1V5T4S0"/>
<dbReference type="EMBL" id="MWBQ01000014">
    <property type="protein sequence ID" value="OQA61624.1"/>
    <property type="molecule type" value="Genomic_DNA"/>
</dbReference>
<organism evidence="2">
    <name type="scientific">Candidatus Atribacter allofermentans</name>
    <dbReference type="NCBI Taxonomy" id="1852833"/>
    <lineage>
        <taxon>Bacteria</taxon>
        <taxon>Pseudomonadati</taxon>
        <taxon>Atribacterota</taxon>
        <taxon>Atribacteria</taxon>
        <taxon>Atribacterales</taxon>
        <taxon>Atribacteraceae</taxon>
        <taxon>Atribacter</taxon>
    </lineage>
</organism>
<proteinExistence type="predicted"/>
<accession>A0A1V5T4S0</accession>
<dbReference type="GO" id="GO:0008233">
    <property type="term" value="F:peptidase activity"/>
    <property type="evidence" value="ECO:0007669"/>
    <property type="project" value="InterPro"/>
</dbReference>
<reference evidence="2" key="1">
    <citation type="submission" date="2017-02" db="EMBL/GenBank/DDBJ databases">
        <title>Delving into the versatile metabolic prowess of the omnipresent phylum Bacteroidetes.</title>
        <authorList>
            <person name="Nobu M.K."/>
            <person name="Mei R."/>
            <person name="Narihiro T."/>
            <person name="Kuroda K."/>
            <person name="Liu W.-T."/>
        </authorList>
    </citation>
    <scope>NUCLEOTIDE SEQUENCE</scope>
    <source>
        <strain evidence="2">ADurb.Bin276</strain>
    </source>
</reference>
<feature type="domain" description="Peptidase M15C" evidence="1">
    <location>
        <begin position="50"/>
        <end position="106"/>
    </location>
</feature>
<dbReference type="Proteomes" id="UP000485569">
    <property type="component" value="Unassembled WGS sequence"/>
</dbReference>
<sequence length="112" mass="12884">MSLSEKQKLFTCLVAKLIEFAYTQGYALTFGEAWRPPEMAAIYAKQGKGVKNSLHTKRLAVDLNLFKGEVYLTKSEDYRLLGEYWESLDPLCRWGGRFKDGNHFSMEHEGVK</sequence>
<evidence type="ECO:0000313" key="2">
    <source>
        <dbReference type="EMBL" id="OQA61624.1"/>
    </source>
</evidence>
<comment type="caution">
    <text evidence="2">The sequence shown here is derived from an EMBL/GenBank/DDBJ whole genome shotgun (WGS) entry which is preliminary data.</text>
</comment>
<gene>
    <name evidence="2" type="ORF">BWY41_00051</name>
</gene>
<dbReference type="InterPro" id="IPR039561">
    <property type="entry name" value="Peptidase_M15C"/>
</dbReference>
<dbReference type="Pfam" id="PF13539">
    <property type="entry name" value="Peptidase_M15_4"/>
    <property type="match status" value="1"/>
</dbReference>
<evidence type="ECO:0000259" key="1">
    <source>
        <dbReference type="Pfam" id="PF13539"/>
    </source>
</evidence>